<reference evidence="1" key="1">
    <citation type="journal article" date="2020" name="mSystems">
        <title>Genome- and Community-Level Interaction Insights into Carbon Utilization and Element Cycling Functions of Hydrothermarchaeota in Hydrothermal Sediment.</title>
        <authorList>
            <person name="Zhou Z."/>
            <person name="Liu Y."/>
            <person name="Xu W."/>
            <person name="Pan J."/>
            <person name="Luo Z.H."/>
            <person name="Li M."/>
        </authorList>
    </citation>
    <scope>NUCLEOTIDE SEQUENCE [LARGE SCALE GENOMIC DNA]</scope>
    <source>
        <strain evidence="1">SpSt-966</strain>
    </source>
</reference>
<gene>
    <name evidence="1" type="ORF">ENX73_01680</name>
</gene>
<proteinExistence type="predicted"/>
<dbReference type="InterPro" id="IPR011042">
    <property type="entry name" value="6-blade_b-propeller_TolB-like"/>
</dbReference>
<dbReference type="AlphaFoldDB" id="A0A7V3RDX7"/>
<sequence>MRIKLSLFFVLFLLLSASVFGSYLDNFSASINAWNDSDVNGALSLVNMSLSSTINVANVSDLWYFRARLDIMDGNMSDAKDALQNAVSIFGPSKNYFLLTSLMDASFTAFTPVVSIKKADSIYGVYSGNEIFYSPVSVTISKNDYYVLDAANRNVLEFGQNQSVYSLDVNSTPTAMIYSTLNDLFYISFQNGDLYTYSPDFKEKHLLLSSLYYPVVLCDDSAGRIYVGEYGKDAVDIFENNGTPFRTFDLFSKQVQIFSYGRVSDGIFYLMDLTSKTILRFDVVTGLQMSSIPFPSGPLFYSFELLGNNLIFLNSESANIGGVNFNLEGSQSVFSSFLNGRTLLTADPFKDRVNIYNLTLNSDPIFPVIDSLKFRNGKVFVYFRLINTVGRPLRYLPDLIVKNDGFLVPFSLSYGDQRVSVYEFPTLADFFKMNKNVKNIAIIKENYLPTLVNYEGTLILNDVSLYVIGSPSTLTDKERMLVHLTGGTFITDSEIQDLKSFVDRAKFEELIVSYPMPISLNQINDISISYGANTKMVDTVYYTDQNMISK</sequence>
<dbReference type="EMBL" id="DTPE01000073">
    <property type="protein sequence ID" value="HGE74819.1"/>
    <property type="molecule type" value="Genomic_DNA"/>
</dbReference>
<accession>A0A7V3RDX7</accession>
<organism evidence="1">
    <name type="scientific">Mesoaciditoga lauensis</name>
    <dbReference type="NCBI Taxonomy" id="1495039"/>
    <lineage>
        <taxon>Bacteria</taxon>
        <taxon>Thermotogati</taxon>
        <taxon>Thermotogota</taxon>
        <taxon>Thermotogae</taxon>
        <taxon>Mesoaciditogales</taxon>
        <taxon>Mesoaciditogaceae</taxon>
        <taxon>Mesoaciditoga</taxon>
    </lineage>
</organism>
<protein>
    <submittedName>
        <fullName evidence="1">Uncharacterized protein</fullName>
    </submittedName>
</protein>
<name>A0A7V3RDX7_9BACT</name>
<comment type="caution">
    <text evidence="1">The sequence shown here is derived from an EMBL/GenBank/DDBJ whole genome shotgun (WGS) entry which is preliminary data.</text>
</comment>
<dbReference type="Gene3D" id="2.120.10.30">
    <property type="entry name" value="TolB, C-terminal domain"/>
    <property type="match status" value="1"/>
</dbReference>
<dbReference type="SUPFAM" id="SSF101898">
    <property type="entry name" value="NHL repeat"/>
    <property type="match status" value="1"/>
</dbReference>
<evidence type="ECO:0000313" key="1">
    <source>
        <dbReference type="EMBL" id="HGE74819.1"/>
    </source>
</evidence>